<keyword evidence="14" id="KW-0573">Peptidoglycan synthesis</keyword>
<protein>
    <recommendedName>
        <fullName evidence="4 14">Undecaprenyl-diphosphatase</fullName>
        <ecNumber evidence="3 14">3.6.1.27</ecNumber>
    </recommendedName>
    <alternativeName>
        <fullName evidence="12 14">Bacitracin resistance protein</fullName>
    </alternativeName>
    <alternativeName>
        <fullName evidence="11 14">Undecaprenyl pyrophosphate phosphatase</fullName>
    </alternativeName>
</protein>
<evidence type="ECO:0000256" key="9">
    <source>
        <dbReference type="ARBA" id="ARBA00023136"/>
    </source>
</evidence>
<dbReference type="GO" id="GO:0008360">
    <property type="term" value="P:regulation of cell shape"/>
    <property type="evidence" value="ECO:0007669"/>
    <property type="project" value="UniProtKB-KW"/>
</dbReference>
<evidence type="ECO:0000256" key="8">
    <source>
        <dbReference type="ARBA" id="ARBA00022989"/>
    </source>
</evidence>
<dbReference type="NCBIfam" id="NF001393">
    <property type="entry name" value="PRK00281.2-4"/>
    <property type="match status" value="1"/>
</dbReference>
<evidence type="ECO:0000313" key="16">
    <source>
        <dbReference type="EMBL" id="CAA0114750.1"/>
    </source>
</evidence>
<feature type="transmembrane region" description="Helical" evidence="14">
    <location>
        <begin position="117"/>
        <end position="134"/>
    </location>
</feature>
<dbReference type="GO" id="GO:0050380">
    <property type="term" value="F:undecaprenyl-diphosphatase activity"/>
    <property type="evidence" value="ECO:0007669"/>
    <property type="project" value="UniProtKB-UniRule"/>
</dbReference>
<accession>A0A5S9QC19</accession>
<comment type="catalytic activity">
    <reaction evidence="13 14">
        <text>di-trans,octa-cis-undecaprenyl diphosphate + H2O = di-trans,octa-cis-undecaprenyl phosphate + phosphate + H(+)</text>
        <dbReference type="Rhea" id="RHEA:28094"/>
        <dbReference type="ChEBI" id="CHEBI:15377"/>
        <dbReference type="ChEBI" id="CHEBI:15378"/>
        <dbReference type="ChEBI" id="CHEBI:43474"/>
        <dbReference type="ChEBI" id="CHEBI:58405"/>
        <dbReference type="ChEBI" id="CHEBI:60392"/>
        <dbReference type="EC" id="3.6.1.27"/>
    </reaction>
</comment>
<keyword evidence="14" id="KW-0961">Cell wall biogenesis/degradation</keyword>
<feature type="transmembrane region" description="Helical" evidence="14">
    <location>
        <begin position="87"/>
        <end position="105"/>
    </location>
</feature>
<feature type="transmembrane region" description="Helical" evidence="14">
    <location>
        <begin position="246"/>
        <end position="267"/>
    </location>
</feature>
<dbReference type="AlphaFoldDB" id="A0A5S9QC19"/>
<evidence type="ECO:0000256" key="6">
    <source>
        <dbReference type="ARBA" id="ARBA00022692"/>
    </source>
</evidence>
<dbReference type="GO" id="GO:0005886">
    <property type="term" value="C:plasma membrane"/>
    <property type="evidence" value="ECO:0007669"/>
    <property type="project" value="UniProtKB-SubCell"/>
</dbReference>
<keyword evidence="8 14" id="KW-1133">Transmembrane helix</keyword>
<dbReference type="Proteomes" id="UP000435877">
    <property type="component" value="Unassembled WGS sequence"/>
</dbReference>
<evidence type="ECO:0000256" key="7">
    <source>
        <dbReference type="ARBA" id="ARBA00022801"/>
    </source>
</evidence>
<keyword evidence="5 14" id="KW-1003">Cell membrane</keyword>
<keyword evidence="7 14" id="KW-0378">Hydrolase</keyword>
<keyword evidence="9 14" id="KW-0472">Membrane</keyword>
<evidence type="ECO:0000313" key="15">
    <source>
        <dbReference type="EMBL" id="CAA0087393.1"/>
    </source>
</evidence>
<evidence type="ECO:0000256" key="13">
    <source>
        <dbReference type="ARBA" id="ARBA00047594"/>
    </source>
</evidence>
<evidence type="ECO:0000313" key="18">
    <source>
        <dbReference type="Proteomes" id="UP000439591"/>
    </source>
</evidence>
<sequence length="268" mass="29207">MIMDSFRAVILAAIQGLTEFLPVSSSGHLVLPQTLFGWEDQGLAFDVAVHVGSLLAVLWYFRLEVRAILGDWFASLVSRKHTENSRLGWMVIVATIPAVLAGLIFNDFIELHLRSGYVLATTTLVFGVLLGLVDRYAKHGKQLADITLRFAIIIGLAQAVALIPGTSRSGITITAALMLGLNRSDSARFSFLLSMPIIAAAGSYKLLELIEGSDPVAWNFLAIGAVVSAVTAYTCIRLFMSWVERMGMMPFAIYRVLLAAVLFWVLAS</sequence>
<proteinExistence type="inferred from homology"/>
<feature type="transmembrane region" description="Helical" evidence="14">
    <location>
        <begin position="216"/>
        <end position="240"/>
    </location>
</feature>
<feature type="transmembrane region" description="Helical" evidence="14">
    <location>
        <begin position="42"/>
        <end position="61"/>
    </location>
</feature>
<evidence type="ECO:0000256" key="4">
    <source>
        <dbReference type="ARBA" id="ARBA00021581"/>
    </source>
</evidence>
<dbReference type="Proteomes" id="UP000439591">
    <property type="component" value="Unassembled WGS sequence"/>
</dbReference>
<keyword evidence="6 14" id="KW-0812">Transmembrane</keyword>
<dbReference type="InterPro" id="IPR003824">
    <property type="entry name" value="UppP"/>
</dbReference>
<dbReference type="Pfam" id="PF02673">
    <property type="entry name" value="BacA"/>
    <property type="match status" value="1"/>
</dbReference>
<dbReference type="HAMAP" id="MF_01006">
    <property type="entry name" value="Undec_diphosphatase"/>
    <property type="match status" value="1"/>
</dbReference>
<dbReference type="EC" id="3.6.1.27" evidence="3 14"/>
<evidence type="ECO:0000256" key="14">
    <source>
        <dbReference type="HAMAP-Rule" id="MF_01006"/>
    </source>
</evidence>
<comment type="miscellaneous">
    <text evidence="14">Bacitracin is thought to be involved in the inhibition of peptidoglycan synthesis by sequestering undecaprenyl diphosphate, thereby reducing the pool of lipid carrier available.</text>
</comment>
<dbReference type="GO" id="GO:0046677">
    <property type="term" value="P:response to antibiotic"/>
    <property type="evidence" value="ECO:0007669"/>
    <property type="project" value="UniProtKB-UniRule"/>
</dbReference>
<reference evidence="17 18" key="1">
    <citation type="submission" date="2019-11" db="EMBL/GenBank/DDBJ databases">
        <authorList>
            <person name="Holert J."/>
        </authorList>
    </citation>
    <scope>NUCLEOTIDE SEQUENCE [LARGE SCALE GENOMIC DNA]</scope>
    <source>
        <strain evidence="16">BC3_2A</strain>
        <strain evidence="15">SB11_1A</strain>
    </source>
</reference>
<organism evidence="16 18">
    <name type="scientific">Zhongshania aliphaticivorans</name>
    <dbReference type="NCBI Taxonomy" id="1470434"/>
    <lineage>
        <taxon>Bacteria</taxon>
        <taxon>Pseudomonadati</taxon>
        <taxon>Pseudomonadota</taxon>
        <taxon>Gammaproteobacteria</taxon>
        <taxon>Cellvibrionales</taxon>
        <taxon>Spongiibacteraceae</taxon>
        <taxon>Zhongshania</taxon>
    </lineage>
</organism>
<evidence type="ECO:0000256" key="11">
    <source>
        <dbReference type="ARBA" id="ARBA00032707"/>
    </source>
</evidence>
<evidence type="ECO:0000256" key="3">
    <source>
        <dbReference type="ARBA" id="ARBA00012374"/>
    </source>
</evidence>
<evidence type="ECO:0000256" key="5">
    <source>
        <dbReference type="ARBA" id="ARBA00022475"/>
    </source>
</evidence>
<dbReference type="EMBL" id="CACSIK010000001">
    <property type="protein sequence ID" value="CAA0087393.1"/>
    <property type="molecule type" value="Genomic_DNA"/>
</dbReference>
<dbReference type="GO" id="GO:0071555">
    <property type="term" value="P:cell wall organization"/>
    <property type="evidence" value="ECO:0007669"/>
    <property type="project" value="UniProtKB-KW"/>
</dbReference>
<dbReference type="PANTHER" id="PTHR30622:SF4">
    <property type="entry name" value="UNDECAPRENYL-DIPHOSPHATASE"/>
    <property type="match status" value="1"/>
</dbReference>
<keyword evidence="10 14" id="KW-0046">Antibiotic resistance</keyword>
<name>A0A5S9QC19_9GAMM</name>
<evidence type="ECO:0000256" key="1">
    <source>
        <dbReference type="ARBA" id="ARBA00004651"/>
    </source>
</evidence>
<comment type="function">
    <text evidence="14">Catalyzes the dephosphorylation of undecaprenyl diphosphate (UPP). Confers resistance to bacitracin.</text>
</comment>
<comment type="subcellular location">
    <subcellularLocation>
        <location evidence="1 14">Cell membrane</location>
        <topology evidence="1 14">Multi-pass membrane protein</topology>
    </subcellularLocation>
</comment>
<evidence type="ECO:0000256" key="10">
    <source>
        <dbReference type="ARBA" id="ARBA00023251"/>
    </source>
</evidence>
<gene>
    <name evidence="14 16" type="primary">uppP</name>
    <name evidence="15" type="ORF">IHBHHGIJ_01299</name>
    <name evidence="16" type="ORF">KFEGEMFD_03039</name>
</gene>
<feature type="transmembrane region" description="Helical" evidence="14">
    <location>
        <begin position="146"/>
        <end position="166"/>
    </location>
</feature>
<evidence type="ECO:0000256" key="12">
    <source>
        <dbReference type="ARBA" id="ARBA00032932"/>
    </source>
</evidence>
<feature type="transmembrane region" description="Helical" evidence="14">
    <location>
        <begin position="186"/>
        <end position="204"/>
    </location>
</feature>
<keyword evidence="14" id="KW-0133">Cell shape</keyword>
<evidence type="ECO:0000313" key="17">
    <source>
        <dbReference type="Proteomes" id="UP000435877"/>
    </source>
</evidence>
<dbReference type="EMBL" id="CACSIM010000005">
    <property type="protein sequence ID" value="CAA0114750.1"/>
    <property type="molecule type" value="Genomic_DNA"/>
</dbReference>
<dbReference type="GO" id="GO:0009252">
    <property type="term" value="P:peptidoglycan biosynthetic process"/>
    <property type="evidence" value="ECO:0007669"/>
    <property type="project" value="UniProtKB-KW"/>
</dbReference>
<comment type="similarity">
    <text evidence="2 14">Belongs to the UppP family.</text>
</comment>
<dbReference type="NCBIfam" id="TIGR00753">
    <property type="entry name" value="undec_PP_bacA"/>
    <property type="match status" value="1"/>
</dbReference>
<keyword evidence="17" id="KW-1185">Reference proteome</keyword>
<evidence type="ECO:0000256" key="2">
    <source>
        <dbReference type="ARBA" id="ARBA00010621"/>
    </source>
</evidence>
<dbReference type="PANTHER" id="PTHR30622">
    <property type="entry name" value="UNDECAPRENYL-DIPHOSPHATASE"/>
    <property type="match status" value="1"/>
</dbReference>